<feature type="region of interest" description="Disordered" evidence="1">
    <location>
        <begin position="60"/>
        <end position="100"/>
    </location>
</feature>
<organism evidence="3 4">
    <name type="scientific">Sphingomonas melonis</name>
    <dbReference type="NCBI Taxonomy" id="152682"/>
    <lineage>
        <taxon>Bacteria</taxon>
        <taxon>Pseudomonadati</taxon>
        <taxon>Pseudomonadota</taxon>
        <taxon>Alphaproteobacteria</taxon>
        <taxon>Sphingomonadales</taxon>
        <taxon>Sphingomonadaceae</taxon>
        <taxon>Sphingomonas</taxon>
    </lineage>
</organism>
<dbReference type="Proteomes" id="UP000033203">
    <property type="component" value="Unassembled WGS sequence"/>
</dbReference>
<evidence type="ECO:0000313" key="3">
    <source>
        <dbReference type="EMBL" id="KIU26684.1"/>
    </source>
</evidence>
<reference evidence="3 4" key="1">
    <citation type="submission" date="2015-01" db="EMBL/GenBank/DDBJ databases">
        <title>Genome of Sphingomonas taxi strain 30a.</title>
        <authorList>
            <person name="Eevers N."/>
            <person name="Van Hamme J."/>
            <person name="Bottos E."/>
            <person name="Weyens N."/>
            <person name="Vangronsveld J."/>
        </authorList>
    </citation>
    <scope>NUCLEOTIDE SEQUENCE [LARGE SCALE GENOMIC DNA]</scope>
    <source>
        <strain evidence="3 4">30a</strain>
    </source>
</reference>
<feature type="domain" description="Flagellar assembly protein FliH/Type III secretion system HrpE" evidence="2">
    <location>
        <begin position="142"/>
        <end position="247"/>
    </location>
</feature>
<comment type="caution">
    <text evidence="3">The sequence shown here is derived from an EMBL/GenBank/DDBJ whole genome shotgun (WGS) entry which is preliminary data.</text>
</comment>
<accession>A0A0D1KQF2</accession>
<name>A0A0D1KQF2_9SPHN</name>
<dbReference type="InterPro" id="IPR018035">
    <property type="entry name" value="Flagellar_FliH/T3SS_HrpE"/>
</dbReference>
<keyword evidence="3" id="KW-0966">Cell projection</keyword>
<proteinExistence type="predicted"/>
<evidence type="ECO:0000313" key="4">
    <source>
        <dbReference type="Proteomes" id="UP000033203"/>
    </source>
</evidence>
<evidence type="ECO:0000256" key="1">
    <source>
        <dbReference type="SAM" id="MobiDB-lite"/>
    </source>
</evidence>
<sequence length="275" mass="28916">MSDAFARGTVPLQPTDFVAGFASRHDTTAQLLQAAFAPPVPGFTPRDMWATLERELGGEAPDYSRARAAADDADERPVGPKHFSPADRDGDKPTQGWDPLDAEAEPTAFIDPVETAHAAGYAEGLAAAAAAARESGDRDAALMTQLAAALANGHQLDRDRIAHQLRTTVMLLVSKLVGECGVGADMLNARIEAAAELLADASESALLRLNPDDMPLLADALPKSIFAAADPHLARGSFVLESASTLVEDGPDLWLSQLAQAIERVPLPVVTNPDA</sequence>
<dbReference type="AlphaFoldDB" id="A0A0D1KQF2"/>
<dbReference type="Pfam" id="PF02108">
    <property type="entry name" value="FliH"/>
    <property type="match status" value="1"/>
</dbReference>
<evidence type="ECO:0000259" key="2">
    <source>
        <dbReference type="Pfam" id="PF02108"/>
    </source>
</evidence>
<protein>
    <submittedName>
        <fullName evidence="3">Flagellar biosynthesis protein FliH</fullName>
    </submittedName>
</protein>
<feature type="compositionally biased region" description="Basic and acidic residues" evidence="1">
    <location>
        <begin position="60"/>
        <end position="92"/>
    </location>
</feature>
<keyword evidence="3" id="KW-0969">Cilium</keyword>
<dbReference type="PATRIC" id="fig|1549858.7.peg.3393"/>
<dbReference type="EMBL" id="JXTP01000066">
    <property type="protein sequence ID" value="KIU26684.1"/>
    <property type="molecule type" value="Genomic_DNA"/>
</dbReference>
<gene>
    <name evidence="3" type="ORF">SR41_13315</name>
</gene>
<keyword evidence="3" id="KW-0282">Flagellum</keyword>